<name>A0A427TV73_9VIBR</name>
<dbReference type="Proteomes" id="UP000269041">
    <property type="component" value="Unassembled WGS sequence"/>
</dbReference>
<dbReference type="AlphaFoldDB" id="A0A427TV73"/>
<dbReference type="RefSeq" id="WP_125323351.1">
    <property type="nucleotide sequence ID" value="NZ_AP024890.1"/>
</dbReference>
<gene>
    <name evidence="1" type="ORF">EJA03_19235</name>
</gene>
<protein>
    <submittedName>
        <fullName evidence="1">Uncharacterized protein</fullName>
    </submittedName>
</protein>
<organism evidence="1 2">
    <name type="scientific">Vibrio pectenicida</name>
    <dbReference type="NCBI Taxonomy" id="62763"/>
    <lineage>
        <taxon>Bacteria</taxon>
        <taxon>Pseudomonadati</taxon>
        <taxon>Pseudomonadota</taxon>
        <taxon>Gammaproteobacteria</taxon>
        <taxon>Vibrionales</taxon>
        <taxon>Vibrionaceae</taxon>
        <taxon>Vibrio</taxon>
    </lineage>
</organism>
<dbReference type="EMBL" id="RSFA01000157">
    <property type="protein sequence ID" value="RSD28373.1"/>
    <property type="molecule type" value="Genomic_DNA"/>
</dbReference>
<keyword evidence="2" id="KW-1185">Reference proteome</keyword>
<evidence type="ECO:0000313" key="2">
    <source>
        <dbReference type="Proteomes" id="UP000269041"/>
    </source>
</evidence>
<sequence>MHVSNPFFNTKTTISDVDQLADRLLALSDIDAQVINDLLSLTQQDASLLNKVNQQASLIDQQASLLTQQSKDIAELKTDVNHAQALANASSENLLINPRGKINQADESDGVLAAGVYFCDGWKAGENGAEVYRDADGFRLLSGSIIQLVPNIGEPNQTLRGNMTTVSGAPQIKINSGTDTAQNDSRDYIQFEVVGDNTKFTRLILAESKSLPIYHQLSDELTPCLRFLRVFKGRTHRYLNLISRNVQDDKVQVFHMVPAASWLGLYNARTIVGTIDGFQWDNASDTSAALYVDDLKLDARP</sequence>
<dbReference type="OrthoDB" id="5866700at2"/>
<evidence type="ECO:0000313" key="1">
    <source>
        <dbReference type="EMBL" id="RSD28373.1"/>
    </source>
</evidence>
<accession>A0A427TV73</accession>
<proteinExistence type="predicted"/>
<reference evidence="1 2" key="1">
    <citation type="submission" date="2018-12" db="EMBL/GenBank/DDBJ databases">
        <title>Genomic taxonomy of the Vibrionaceae family.</title>
        <authorList>
            <person name="Gomez-Gil B."/>
            <person name="Enciso-Ibarra K."/>
        </authorList>
    </citation>
    <scope>NUCLEOTIDE SEQUENCE [LARGE SCALE GENOMIC DNA]</scope>
    <source>
        <strain evidence="1 2">CAIM 594</strain>
    </source>
</reference>
<comment type="caution">
    <text evidence="1">The sequence shown here is derived from an EMBL/GenBank/DDBJ whole genome shotgun (WGS) entry which is preliminary data.</text>
</comment>